<dbReference type="SUPFAM" id="SSF53335">
    <property type="entry name" value="S-adenosyl-L-methionine-dependent methyltransferases"/>
    <property type="match status" value="1"/>
</dbReference>
<feature type="binding site" evidence="5">
    <location>
        <begin position="184"/>
        <end position="187"/>
    </location>
    <ligand>
        <name>substrate</name>
    </ligand>
</feature>
<dbReference type="GO" id="GO:0032259">
    <property type="term" value="P:methylation"/>
    <property type="evidence" value="ECO:0007669"/>
    <property type="project" value="UniProtKB-KW"/>
</dbReference>
<evidence type="ECO:0000313" key="8">
    <source>
        <dbReference type="EMBL" id="MBM7561287.1"/>
    </source>
</evidence>
<comment type="caution">
    <text evidence="8">The sequence shown here is derived from an EMBL/GenBank/DDBJ whole genome shotgun (WGS) entry which is preliminary data.</text>
</comment>
<evidence type="ECO:0000256" key="3">
    <source>
        <dbReference type="ARBA" id="ARBA00022691"/>
    </source>
</evidence>
<organism evidence="8 9">
    <name type="scientific">Fusibacter tunisiensis</name>
    <dbReference type="NCBI Taxonomy" id="1008308"/>
    <lineage>
        <taxon>Bacteria</taxon>
        <taxon>Bacillati</taxon>
        <taxon>Bacillota</taxon>
        <taxon>Clostridia</taxon>
        <taxon>Eubacteriales</taxon>
        <taxon>Eubacteriales Family XII. Incertae Sedis</taxon>
        <taxon>Fusibacter</taxon>
    </lineage>
</organism>
<evidence type="ECO:0000259" key="6">
    <source>
        <dbReference type="Pfam" id="PF05175"/>
    </source>
</evidence>
<feature type="binding site" evidence="5">
    <location>
        <position position="140"/>
    </location>
    <ligand>
        <name>S-adenosyl-L-methionine</name>
        <dbReference type="ChEBI" id="CHEBI:59789"/>
    </ligand>
</feature>
<evidence type="ECO:0000256" key="2">
    <source>
        <dbReference type="ARBA" id="ARBA00022679"/>
    </source>
</evidence>
<dbReference type="PANTHER" id="PTHR18895:SF74">
    <property type="entry name" value="MTRF1L RELEASE FACTOR GLUTAMINE METHYLTRANSFERASE"/>
    <property type="match status" value="1"/>
</dbReference>
<dbReference type="InterPro" id="IPR040758">
    <property type="entry name" value="PrmC_N"/>
</dbReference>
<dbReference type="Pfam" id="PF05175">
    <property type="entry name" value="MTS"/>
    <property type="match status" value="1"/>
</dbReference>
<dbReference type="PANTHER" id="PTHR18895">
    <property type="entry name" value="HEMK METHYLTRANSFERASE"/>
    <property type="match status" value="1"/>
</dbReference>
<evidence type="ECO:0000313" key="9">
    <source>
        <dbReference type="Proteomes" id="UP000767854"/>
    </source>
</evidence>
<evidence type="ECO:0000259" key="7">
    <source>
        <dbReference type="Pfam" id="PF17827"/>
    </source>
</evidence>
<dbReference type="EMBL" id="JAFBDT010000004">
    <property type="protein sequence ID" value="MBM7561287.1"/>
    <property type="molecule type" value="Genomic_DNA"/>
</dbReference>
<dbReference type="NCBIfam" id="TIGR03534">
    <property type="entry name" value="RF_mod_PrmC"/>
    <property type="match status" value="1"/>
</dbReference>
<proteinExistence type="inferred from homology"/>
<dbReference type="PROSITE" id="PS00092">
    <property type="entry name" value="N6_MTASE"/>
    <property type="match status" value="1"/>
</dbReference>
<dbReference type="GO" id="GO:0102559">
    <property type="term" value="F:peptide chain release factor N(5)-glutamine methyltransferase activity"/>
    <property type="evidence" value="ECO:0007669"/>
    <property type="project" value="UniProtKB-EC"/>
</dbReference>
<feature type="domain" description="Release factor glutamine methyltransferase N-terminal" evidence="7">
    <location>
        <begin position="8"/>
        <end position="74"/>
    </location>
</feature>
<evidence type="ECO:0000256" key="5">
    <source>
        <dbReference type="HAMAP-Rule" id="MF_02126"/>
    </source>
</evidence>
<comment type="function">
    <text evidence="5">Methylates the class 1 translation termination release factors RF1/PrfA and RF2/PrfB on the glutamine residue of the universally conserved GGQ motif.</text>
</comment>
<comment type="catalytic activity">
    <reaction evidence="4 5">
        <text>L-glutaminyl-[peptide chain release factor] + S-adenosyl-L-methionine = N(5)-methyl-L-glutaminyl-[peptide chain release factor] + S-adenosyl-L-homocysteine + H(+)</text>
        <dbReference type="Rhea" id="RHEA:42896"/>
        <dbReference type="Rhea" id="RHEA-COMP:10271"/>
        <dbReference type="Rhea" id="RHEA-COMP:10272"/>
        <dbReference type="ChEBI" id="CHEBI:15378"/>
        <dbReference type="ChEBI" id="CHEBI:30011"/>
        <dbReference type="ChEBI" id="CHEBI:57856"/>
        <dbReference type="ChEBI" id="CHEBI:59789"/>
        <dbReference type="ChEBI" id="CHEBI:61891"/>
        <dbReference type="EC" id="2.1.1.297"/>
    </reaction>
</comment>
<dbReference type="Proteomes" id="UP000767854">
    <property type="component" value="Unassembled WGS sequence"/>
</dbReference>
<dbReference type="EC" id="2.1.1.297" evidence="5"/>
<gene>
    <name evidence="5" type="primary">prmC</name>
    <name evidence="8" type="ORF">JOC49_000807</name>
</gene>
<sequence length="278" mass="31088">MIIKALHQQVEFQLKHVTESWQFEAKTLLCHFLKLSFLDLIFNGKEEVAKTDIEAIESAVRRRLEGEPLQYILGTQAFMGLTFVVTHSVLIPRPETEVLVAWVIDQIKPSDTVLDVGTGSGAIAISIAKKSPVQKVYAVDISEKALEVARLNADRLEVSSQIEFYQGDLLEPIEEKTFDLIVSNPPYIPEKDAEILMREVVAHEPGLALFGGVDGLDFYRRLIPEALKCLKPGGLLVFEAGHDQSDQIVKMMLLSGYVDVGTFKDLCDIPRFIYGKKT</sequence>
<dbReference type="Gene3D" id="3.40.50.150">
    <property type="entry name" value="Vaccinia Virus protein VP39"/>
    <property type="match status" value="1"/>
</dbReference>
<protein>
    <recommendedName>
        <fullName evidence="5">Release factor glutamine methyltransferase</fullName>
        <shortName evidence="5">RF MTase</shortName>
        <ecNumber evidence="5">2.1.1.297</ecNumber>
    </recommendedName>
    <alternativeName>
        <fullName evidence="5">N5-glutamine methyltransferase PrmC</fullName>
    </alternativeName>
    <alternativeName>
        <fullName evidence="5">Protein-(glutamine-N5) MTase PrmC</fullName>
    </alternativeName>
    <alternativeName>
        <fullName evidence="5">Protein-glutamine N-methyltransferase PrmC</fullName>
    </alternativeName>
</protein>
<dbReference type="Gene3D" id="1.10.8.10">
    <property type="entry name" value="DNA helicase RuvA subunit, C-terminal domain"/>
    <property type="match status" value="1"/>
</dbReference>
<reference evidence="8 9" key="1">
    <citation type="submission" date="2021-01" db="EMBL/GenBank/DDBJ databases">
        <title>Genomic Encyclopedia of Type Strains, Phase IV (KMG-IV): sequencing the most valuable type-strain genomes for metagenomic binning, comparative biology and taxonomic classification.</title>
        <authorList>
            <person name="Goeker M."/>
        </authorList>
    </citation>
    <scope>NUCLEOTIDE SEQUENCE [LARGE SCALE GENOMIC DNA]</scope>
    <source>
        <strain evidence="8 9">DSM 24436</strain>
    </source>
</reference>
<keyword evidence="1 5" id="KW-0489">Methyltransferase</keyword>
<feature type="binding site" evidence="5">
    <location>
        <begin position="117"/>
        <end position="121"/>
    </location>
    <ligand>
        <name>S-adenosyl-L-methionine</name>
        <dbReference type="ChEBI" id="CHEBI:59789"/>
    </ligand>
</feature>
<keyword evidence="2 5" id="KW-0808">Transferase</keyword>
<dbReference type="InterPro" id="IPR029063">
    <property type="entry name" value="SAM-dependent_MTases_sf"/>
</dbReference>
<dbReference type="InterPro" id="IPR002052">
    <property type="entry name" value="DNA_methylase_N6_adenine_CS"/>
</dbReference>
<dbReference type="InterPro" id="IPR004556">
    <property type="entry name" value="HemK-like"/>
</dbReference>
<accession>A0ABS2MPP3</accession>
<comment type="caution">
    <text evidence="5">Lacks conserved residue(s) required for the propagation of feature annotation.</text>
</comment>
<keyword evidence="9" id="KW-1185">Reference proteome</keyword>
<feature type="binding site" evidence="5">
    <location>
        <position position="184"/>
    </location>
    <ligand>
        <name>S-adenosyl-L-methionine</name>
        <dbReference type="ChEBI" id="CHEBI:59789"/>
    </ligand>
</feature>
<dbReference type="InterPro" id="IPR007848">
    <property type="entry name" value="Small_mtfrase_dom"/>
</dbReference>
<dbReference type="InterPro" id="IPR019874">
    <property type="entry name" value="RF_methyltr_PrmC"/>
</dbReference>
<dbReference type="CDD" id="cd02440">
    <property type="entry name" value="AdoMet_MTases"/>
    <property type="match status" value="1"/>
</dbReference>
<name>A0ABS2MPP3_9FIRM</name>
<keyword evidence="3 5" id="KW-0949">S-adenosyl-L-methionine</keyword>
<dbReference type="NCBIfam" id="TIGR00536">
    <property type="entry name" value="hemK_fam"/>
    <property type="match status" value="1"/>
</dbReference>
<feature type="domain" description="Methyltransferase small" evidence="6">
    <location>
        <begin position="98"/>
        <end position="193"/>
    </location>
</feature>
<dbReference type="RefSeq" id="WP_204662629.1">
    <property type="nucleotide sequence ID" value="NZ_JAFBDT010000004.1"/>
</dbReference>
<dbReference type="Pfam" id="PF17827">
    <property type="entry name" value="PrmC_N"/>
    <property type="match status" value="1"/>
</dbReference>
<dbReference type="HAMAP" id="MF_02126">
    <property type="entry name" value="RF_methyltr_PrmC"/>
    <property type="match status" value="1"/>
</dbReference>
<evidence type="ECO:0000256" key="1">
    <source>
        <dbReference type="ARBA" id="ARBA00022603"/>
    </source>
</evidence>
<comment type="similarity">
    <text evidence="5">Belongs to the protein N5-glutamine methyltransferase family. PrmC subfamily.</text>
</comment>
<evidence type="ECO:0000256" key="4">
    <source>
        <dbReference type="ARBA" id="ARBA00048391"/>
    </source>
</evidence>
<dbReference type="PRINTS" id="PR00507">
    <property type="entry name" value="N12N6MTFRASE"/>
</dbReference>
<dbReference type="InterPro" id="IPR050320">
    <property type="entry name" value="N5-glutamine_MTase"/>
</dbReference>